<protein>
    <submittedName>
        <fullName evidence="1">Uncharacterized protein</fullName>
    </submittedName>
</protein>
<feature type="non-terminal residue" evidence="1">
    <location>
        <position position="304"/>
    </location>
</feature>
<comment type="caution">
    <text evidence="1">The sequence shown here is derived from an EMBL/GenBank/DDBJ whole genome shotgun (WGS) entry which is preliminary data.</text>
</comment>
<dbReference type="EMBL" id="JACVVK020000007">
    <property type="protein sequence ID" value="KAK7506447.1"/>
    <property type="molecule type" value="Genomic_DNA"/>
</dbReference>
<gene>
    <name evidence="1" type="ORF">BaRGS_00002559</name>
</gene>
<organism evidence="1 2">
    <name type="scientific">Batillaria attramentaria</name>
    <dbReference type="NCBI Taxonomy" id="370345"/>
    <lineage>
        <taxon>Eukaryota</taxon>
        <taxon>Metazoa</taxon>
        <taxon>Spiralia</taxon>
        <taxon>Lophotrochozoa</taxon>
        <taxon>Mollusca</taxon>
        <taxon>Gastropoda</taxon>
        <taxon>Caenogastropoda</taxon>
        <taxon>Sorbeoconcha</taxon>
        <taxon>Cerithioidea</taxon>
        <taxon>Batillariidae</taxon>
        <taxon>Batillaria</taxon>
    </lineage>
</organism>
<evidence type="ECO:0000313" key="2">
    <source>
        <dbReference type="Proteomes" id="UP001519460"/>
    </source>
</evidence>
<dbReference type="Proteomes" id="UP001519460">
    <property type="component" value="Unassembled WGS sequence"/>
</dbReference>
<accession>A0ABD0M425</accession>
<evidence type="ECO:0000313" key="1">
    <source>
        <dbReference type="EMBL" id="KAK7506447.1"/>
    </source>
</evidence>
<proteinExistence type="predicted"/>
<dbReference type="AlphaFoldDB" id="A0ABD0M425"/>
<keyword evidence="2" id="KW-1185">Reference proteome</keyword>
<sequence>MSPSRNGRNGFKVVWEWVQGRVRLSRYHRRSISSLYRMSWSPNTYNRQLGSLGIGITSGAGRDELGLLLQGVRAGVGTVGFSLFSGQPGQKFKPFEVMKQRFVPVTGVFVSPNPVWDLRRPLLVLWAPRNVAETVEDRGHIEGNGEETSDATKFSGVDADVEEILKNIRRRVLAFNSSCCRKTPRPRLSPCGWRNPPVCPRLELRAVPGGPQILSKVGVIPGDRADLNKYKLANRFKYKLANRFKYKLANRFKYKLAHRFKYKLANRFKYKLANRFKYKLANRFKYKLANRFKYKLANRFKPLR</sequence>
<name>A0ABD0M425_9CAEN</name>
<reference evidence="1 2" key="1">
    <citation type="journal article" date="2023" name="Sci. Data">
        <title>Genome assembly of the Korean intertidal mud-creeper Batillaria attramentaria.</title>
        <authorList>
            <person name="Patra A.K."/>
            <person name="Ho P.T."/>
            <person name="Jun S."/>
            <person name="Lee S.J."/>
            <person name="Kim Y."/>
            <person name="Won Y.J."/>
        </authorList>
    </citation>
    <scope>NUCLEOTIDE SEQUENCE [LARGE SCALE GENOMIC DNA]</scope>
    <source>
        <strain evidence="1">Wonlab-2016</strain>
    </source>
</reference>